<feature type="region of interest" description="Disordered" evidence="1">
    <location>
        <begin position="1"/>
        <end position="30"/>
    </location>
</feature>
<dbReference type="EMBL" id="PXOA01000138">
    <property type="protein sequence ID" value="RFU79794.1"/>
    <property type="molecule type" value="Genomic_DNA"/>
</dbReference>
<reference evidence="2 3" key="1">
    <citation type="journal article" date="2018" name="PLoS Pathog.">
        <title>Evolution of structural diversity of trichothecenes, a family of toxins produced by plant pathogenic and entomopathogenic fungi.</title>
        <authorList>
            <person name="Proctor R.H."/>
            <person name="McCormick S.P."/>
            <person name="Kim H.S."/>
            <person name="Cardoza R.E."/>
            <person name="Stanley A.M."/>
            <person name="Lindo L."/>
            <person name="Kelly A."/>
            <person name="Brown D.W."/>
            <person name="Lee T."/>
            <person name="Vaughan M.M."/>
            <person name="Alexander N.J."/>
            <person name="Busman M."/>
            <person name="Gutierrez S."/>
        </authorList>
    </citation>
    <scope>NUCLEOTIDE SEQUENCE [LARGE SCALE GENOMIC DNA]</scope>
    <source>
        <strain evidence="2 3">IBT 40837</strain>
    </source>
</reference>
<name>A0A395NUV2_TRIAR</name>
<sequence>MAGVAQRRAWAPKARPDLSSRRRHDVDHTPSKYFTVAQQKLEDQGLSAHDYEVGGLGWLGLDPSLVQLAQRRDQDSGAGQLVSFGLDRPNQGRRRYDEADLMHTHARSLLTCSQSRTERLGSPRTVGREPNPQEDNTRDSNGPGQTFRVLAVLVCEDRVEATGAKVHGADGSWLESSRRLALHRRRNVEETKASNRESIRNDESRAKATARSRLHPMPMPARHKDVNDPGRVFAHALASTRPHALTPTPPHARRLSIMNDLHLYVPSHLLSAVRKFLHHGLNHRYPSPTRAFTAFKGIRSAESWTYNIGRNNHL</sequence>
<evidence type="ECO:0000313" key="2">
    <source>
        <dbReference type="EMBL" id="RFU79794.1"/>
    </source>
</evidence>
<feature type="compositionally biased region" description="Basic and acidic residues" evidence="1">
    <location>
        <begin position="14"/>
        <end position="30"/>
    </location>
</feature>
<gene>
    <name evidence="2" type="ORF">TARUN_2388</name>
</gene>
<accession>A0A395NUV2</accession>
<proteinExistence type="predicted"/>
<protein>
    <submittedName>
        <fullName evidence="2">Uncharacterized protein</fullName>
    </submittedName>
</protein>
<feature type="region of interest" description="Disordered" evidence="1">
    <location>
        <begin position="111"/>
        <end position="145"/>
    </location>
</feature>
<keyword evidence="3" id="KW-1185">Reference proteome</keyword>
<evidence type="ECO:0000256" key="1">
    <source>
        <dbReference type="SAM" id="MobiDB-lite"/>
    </source>
</evidence>
<dbReference type="Proteomes" id="UP000266272">
    <property type="component" value="Unassembled WGS sequence"/>
</dbReference>
<comment type="caution">
    <text evidence="2">The sequence shown here is derived from an EMBL/GenBank/DDBJ whole genome shotgun (WGS) entry which is preliminary data.</text>
</comment>
<feature type="compositionally biased region" description="Basic and acidic residues" evidence="1">
    <location>
        <begin position="187"/>
        <end position="206"/>
    </location>
</feature>
<dbReference type="AlphaFoldDB" id="A0A395NUV2"/>
<feature type="region of interest" description="Disordered" evidence="1">
    <location>
        <begin position="185"/>
        <end position="210"/>
    </location>
</feature>
<organism evidence="2 3">
    <name type="scientific">Trichoderma arundinaceum</name>
    <dbReference type="NCBI Taxonomy" id="490622"/>
    <lineage>
        <taxon>Eukaryota</taxon>
        <taxon>Fungi</taxon>
        <taxon>Dikarya</taxon>
        <taxon>Ascomycota</taxon>
        <taxon>Pezizomycotina</taxon>
        <taxon>Sordariomycetes</taxon>
        <taxon>Hypocreomycetidae</taxon>
        <taxon>Hypocreales</taxon>
        <taxon>Hypocreaceae</taxon>
        <taxon>Trichoderma</taxon>
    </lineage>
</organism>
<evidence type="ECO:0000313" key="3">
    <source>
        <dbReference type="Proteomes" id="UP000266272"/>
    </source>
</evidence>